<dbReference type="HOGENOM" id="CLU_2587948_0_0_5"/>
<sequence>MATRKADRLLQRCSQARSRSALLPTSYTTNWDTIADIGAFIENIYNRKRLHSALGYTPPAEFERRCKTRQLPQTLRDPVT</sequence>
<evidence type="ECO:0000313" key="1">
    <source>
        <dbReference type="EMBL" id="AHE55261.1"/>
    </source>
</evidence>
<dbReference type="OrthoDB" id="9809060at2"/>
<gene>
    <name evidence="1" type="ORF">NX02_17955</name>
</gene>
<protein>
    <recommendedName>
        <fullName evidence="3">Integrase catalytic domain-containing protein</fullName>
    </recommendedName>
</protein>
<dbReference type="EMBL" id="CP006644">
    <property type="protein sequence ID" value="AHE55261.1"/>
    <property type="molecule type" value="Genomic_DNA"/>
</dbReference>
<proteinExistence type="predicted"/>
<name>W0ADU7_9SPHN</name>
<dbReference type="KEGG" id="ssan:NX02_17955"/>
<organism evidence="1 2">
    <name type="scientific">Sphingomonas sanxanigenens DSM 19645 = NX02</name>
    <dbReference type="NCBI Taxonomy" id="1123269"/>
    <lineage>
        <taxon>Bacteria</taxon>
        <taxon>Pseudomonadati</taxon>
        <taxon>Pseudomonadota</taxon>
        <taxon>Alphaproteobacteria</taxon>
        <taxon>Sphingomonadales</taxon>
        <taxon>Sphingomonadaceae</taxon>
        <taxon>Sphingomonas</taxon>
    </lineage>
</organism>
<dbReference type="AlphaFoldDB" id="W0ADU7"/>
<evidence type="ECO:0008006" key="3">
    <source>
        <dbReference type="Google" id="ProtNLM"/>
    </source>
</evidence>
<dbReference type="Proteomes" id="UP000018851">
    <property type="component" value="Chromosome"/>
</dbReference>
<reference evidence="1" key="1">
    <citation type="submission" date="2013-07" db="EMBL/GenBank/DDBJ databases">
        <title>Completed genome of Sphingomonas sanxanigenens NX02.</title>
        <authorList>
            <person name="Ma T."/>
            <person name="Huang H."/>
            <person name="Wu M."/>
            <person name="Li X."/>
            <person name="Li G."/>
        </authorList>
    </citation>
    <scope>NUCLEOTIDE SEQUENCE [LARGE SCALE GENOMIC DNA]</scope>
    <source>
        <strain evidence="1">NX02</strain>
    </source>
</reference>
<evidence type="ECO:0000313" key="2">
    <source>
        <dbReference type="Proteomes" id="UP000018851"/>
    </source>
</evidence>
<accession>W0ADU7</accession>
<dbReference type="RefSeq" id="WP_025293446.1">
    <property type="nucleotide sequence ID" value="NZ_CP006644.1"/>
</dbReference>
<dbReference type="STRING" id="1123269.NX02_17955"/>
<keyword evidence="2" id="KW-1185">Reference proteome</keyword>